<dbReference type="EMBL" id="JAGYWB010000013">
    <property type="protein sequence ID" value="KAI0499740.1"/>
    <property type="molecule type" value="Genomic_DNA"/>
</dbReference>
<keyword evidence="2" id="KW-1185">Reference proteome</keyword>
<dbReference type="SMR" id="A0A8T3AUD1"/>
<proteinExistence type="predicted"/>
<evidence type="ECO:0000313" key="1">
    <source>
        <dbReference type="EMBL" id="KAI0499740.1"/>
    </source>
</evidence>
<evidence type="ECO:0000313" key="2">
    <source>
        <dbReference type="Proteomes" id="UP000829196"/>
    </source>
</evidence>
<dbReference type="AlphaFoldDB" id="A0A8T3AUD1"/>
<accession>A0A8T3AUD1</accession>
<comment type="caution">
    <text evidence="1">The sequence shown here is derived from an EMBL/GenBank/DDBJ whole genome shotgun (WGS) entry which is preliminary data.</text>
</comment>
<sequence length="79" mass="9016">MKDDILVVEPSKILQTNKSNTSSQSLTSTSIFKTSRPKCPLDTFLTPNPEDIVKHKKCQFRKEMDAAKKNERKVYSSVQ</sequence>
<organism evidence="1 2">
    <name type="scientific">Dendrobium nobile</name>
    <name type="common">Orchid</name>
    <dbReference type="NCBI Taxonomy" id="94219"/>
    <lineage>
        <taxon>Eukaryota</taxon>
        <taxon>Viridiplantae</taxon>
        <taxon>Streptophyta</taxon>
        <taxon>Embryophyta</taxon>
        <taxon>Tracheophyta</taxon>
        <taxon>Spermatophyta</taxon>
        <taxon>Magnoliopsida</taxon>
        <taxon>Liliopsida</taxon>
        <taxon>Asparagales</taxon>
        <taxon>Orchidaceae</taxon>
        <taxon>Epidendroideae</taxon>
        <taxon>Malaxideae</taxon>
        <taxon>Dendrobiinae</taxon>
        <taxon>Dendrobium</taxon>
    </lineage>
</organism>
<reference evidence="1" key="1">
    <citation type="journal article" date="2022" name="Front. Genet.">
        <title>Chromosome-Scale Assembly of the Dendrobium nobile Genome Provides Insights Into the Molecular Mechanism of the Biosynthesis of the Medicinal Active Ingredient of Dendrobium.</title>
        <authorList>
            <person name="Xu Q."/>
            <person name="Niu S.-C."/>
            <person name="Li K.-L."/>
            <person name="Zheng P.-J."/>
            <person name="Zhang X.-J."/>
            <person name="Jia Y."/>
            <person name="Liu Y."/>
            <person name="Niu Y.-X."/>
            <person name="Yu L.-H."/>
            <person name="Chen D.-F."/>
            <person name="Zhang G.-Q."/>
        </authorList>
    </citation>
    <scope>NUCLEOTIDE SEQUENCE</scope>
    <source>
        <tissue evidence="1">Leaf</tissue>
    </source>
</reference>
<name>A0A8T3AUD1_DENNO</name>
<dbReference type="Proteomes" id="UP000829196">
    <property type="component" value="Unassembled WGS sequence"/>
</dbReference>
<gene>
    <name evidence="1" type="ORF">KFK09_017948</name>
</gene>
<protein>
    <submittedName>
        <fullName evidence="1">Uncharacterized protein</fullName>
    </submittedName>
</protein>